<dbReference type="AlphaFoldDB" id="G5GBJ4"/>
<dbReference type="HOGENOM" id="CLU_182788_0_0_10"/>
<dbReference type="InterPro" id="IPR025346">
    <property type="entry name" value="DUF4250"/>
</dbReference>
<proteinExistence type="predicted"/>
<dbReference type="PATRIC" id="fig|679199.3.peg.1035"/>
<dbReference type="Proteomes" id="UP000015993">
    <property type="component" value="Unassembled WGS sequence"/>
</dbReference>
<reference evidence="1 2" key="1">
    <citation type="submission" date="2011-08" db="EMBL/GenBank/DDBJ databases">
        <title>The Genome Sequence of Prevotella sp. oral taxon 302 str. F0323.</title>
        <authorList>
            <consortium name="The Broad Institute Genome Sequencing Platform"/>
            <person name="Earl A."/>
            <person name="Ward D."/>
            <person name="Feldgarden M."/>
            <person name="Gevers D."/>
            <person name="Izard J."/>
            <person name="Blanton J.M."/>
            <person name="Baranova O.V."/>
            <person name="Tanner A.C."/>
            <person name="Dewhirst F.E."/>
            <person name="Young S.K."/>
            <person name="Zeng Q."/>
            <person name="Gargeya S."/>
            <person name="Fitzgerald M."/>
            <person name="Haas B."/>
            <person name="Abouelleil A."/>
            <person name="Alvarado L."/>
            <person name="Arachchi H.M."/>
            <person name="Berlin A."/>
            <person name="Brown A."/>
            <person name="Chapman S.B."/>
            <person name="Chen Z."/>
            <person name="Dunbar C."/>
            <person name="Freedman E."/>
            <person name="Gearin G."/>
            <person name="Gellesch M."/>
            <person name="Goldberg J."/>
            <person name="Griggs A."/>
            <person name="Gujja S."/>
            <person name="Heiman D."/>
            <person name="Howarth C."/>
            <person name="Larson L."/>
            <person name="Lui A."/>
            <person name="MacDonald P.J.P."/>
            <person name="Montmayeur A."/>
            <person name="Murphy C."/>
            <person name="Neiman D."/>
            <person name="Pearson M."/>
            <person name="Priest M."/>
            <person name="Roberts A."/>
            <person name="Saif S."/>
            <person name="Shea T."/>
            <person name="Shenoy N."/>
            <person name="Sisk P."/>
            <person name="Stolte C."/>
            <person name="Sykes S."/>
            <person name="Wortman J."/>
            <person name="Nusbaum C."/>
            <person name="Birren B."/>
        </authorList>
    </citation>
    <scope>NUCLEOTIDE SEQUENCE [LARGE SCALE GENOMIC DNA]</scope>
    <source>
        <strain evidence="1 2">F0323</strain>
    </source>
</reference>
<evidence type="ECO:0000313" key="1">
    <source>
        <dbReference type="EMBL" id="EHG23193.1"/>
    </source>
</evidence>
<dbReference type="Pfam" id="PF14056">
    <property type="entry name" value="DUF4250"/>
    <property type="match status" value="1"/>
</dbReference>
<evidence type="ECO:0008006" key="3">
    <source>
        <dbReference type="Google" id="ProtNLM"/>
    </source>
</evidence>
<comment type="caution">
    <text evidence="1">The sequence shown here is derived from an EMBL/GenBank/DDBJ whole genome shotgun (WGS) entry which is preliminary data.</text>
</comment>
<dbReference type="eggNOG" id="ENOG50339TV">
    <property type="taxonomic scope" value="Bacteria"/>
</dbReference>
<sequence>MTLFSLRSDFFNLYLNTMELPKDPMMLYSVINMKLRDNYKSLDELCKKEDVERASIEKQLATAGFEYSPEHNKFW</sequence>
<organism evidence="1 2">
    <name type="scientific">Alloprevotella rava F0323</name>
    <dbReference type="NCBI Taxonomy" id="679199"/>
    <lineage>
        <taxon>Bacteria</taxon>
        <taxon>Pseudomonadati</taxon>
        <taxon>Bacteroidota</taxon>
        <taxon>Bacteroidia</taxon>
        <taxon>Bacteroidales</taxon>
        <taxon>Prevotellaceae</taxon>
        <taxon>Alloprevotella</taxon>
    </lineage>
</organism>
<name>G5GBJ4_9BACT</name>
<protein>
    <recommendedName>
        <fullName evidence="3">DUF4250 domain-containing protein</fullName>
    </recommendedName>
</protein>
<dbReference type="STRING" id="679199.HMPREF9332_00945"/>
<dbReference type="EMBL" id="ACZK01000016">
    <property type="protein sequence ID" value="EHG23193.1"/>
    <property type="molecule type" value="Genomic_DNA"/>
</dbReference>
<accession>G5GBJ4</accession>
<gene>
    <name evidence="1" type="ORF">HMPREF9332_00945</name>
</gene>
<evidence type="ECO:0000313" key="2">
    <source>
        <dbReference type="Proteomes" id="UP000015993"/>
    </source>
</evidence>
<keyword evidence="2" id="KW-1185">Reference proteome</keyword>